<dbReference type="AlphaFoldDB" id="S8CDP1"/>
<dbReference type="Proteomes" id="UP000015453">
    <property type="component" value="Unassembled WGS sequence"/>
</dbReference>
<name>S8CDP1_9LAMI</name>
<protein>
    <submittedName>
        <fullName evidence="1">Uncharacterized protein</fullName>
    </submittedName>
</protein>
<keyword evidence="2" id="KW-1185">Reference proteome</keyword>
<dbReference type="EMBL" id="AUSU01004502">
    <property type="protein sequence ID" value="EPS64965.1"/>
    <property type="molecule type" value="Genomic_DNA"/>
</dbReference>
<accession>S8CDP1</accession>
<gene>
    <name evidence="1" type="ORF">M569_09814</name>
</gene>
<sequence length="191" mass="21325">MLNVCGHHPIDCKDMGRLDVCVVDDSEPYSASFDRFNGGGRQIVVWPWLDHGYLRWMHYGELTGKANHPLAVAGSRLPSVDALRGADEEGKSSPGRGRISAIFGGYTPGSRRGRQIITWAWQDLGYLRWMHFRELTRKANKQPVIGEIFAACSTSAPARGCLDQPSNGRRYIVFRRTCWGIHQIASPSPDV</sequence>
<proteinExistence type="predicted"/>
<reference evidence="1 2" key="1">
    <citation type="journal article" date="2013" name="BMC Genomics">
        <title>The miniature genome of a carnivorous plant Genlisea aurea contains a low number of genes and short non-coding sequences.</title>
        <authorList>
            <person name="Leushkin E.V."/>
            <person name="Sutormin R.A."/>
            <person name="Nabieva E.R."/>
            <person name="Penin A.A."/>
            <person name="Kondrashov A.S."/>
            <person name="Logacheva M.D."/>
        </authorList>
    </citation>
    <scope>NUCLEOTIDE SEQUENCE [LARGE SCALE GENOMIC DNA]</scope>
</reference>
<comment type="caution">
    <text evidence="1">The sequence shown here is derived from an EMBL/GenBank/DDBJ whole genome shotgun (WGS) entry which is preliminary data.</text>
</comment>
<organism evidence="1 2">
    <name type="scientific">Genlisea aurea</name>
    <dbReference type="NCBI Taxonomy" id="192259"/>
    <lineage>
        <taxon>Eukaryota</taxon>
        <taxon>Viridiplantae</taxon>
        <taxon>Streptophyta</taxon>
        <taxon>Embryophyta</taxon>
        <taxon>Tracheophyta</taxon>
        <taxon>Spermatophyta</taxon>
        <taxon>Magnoliopsida</taxon>
        <taxon>eudicotyledons</taxon>
        <taxon>Gunneridae</taxon>
        <taxon>Pentapetalae</taxon>
        <taxon>asterids</taxon>
        <taxon>lamiids</taxon>
        <taxon>Lamiales</taxon>
        <taxon>Lentibulariaceae</taxon>
        <taxon>Genlisea</taxon>
    </lineage>
</organism>
<evidence type="ECO:0000313" key="1">
    <source>
        <dbReference type="EMBL" id="EPS64965.1"/>
    </source>
</evidence>
<evidence type="ECO:0000313" key="2">
    <source>
        <dbReference type="Proteomes" id="UP000015453"/>
    </source>
</evidence>